<proteinExistence type="predicted"/>
<dbReference type="CDD" id="cd00200">
    <property type="entry name" value="WD40"/>
    <property type="match status" value="1"/>
</dbReference>
<reference evidence="6 7" key="1">
    <citation type="submission" date="2014-11" db="EMBL/GenBank/DDBJ databases">
        <authorList>
            <person name="Wibberg Daniel"/>
        </authorList>
    </citation>
    <scope>NUCLEOTIDE SEQUENCE [LARGE SCALE GENOMIC DNA]</scope>
    <source>
        <strain evidence="6">Rhizoctonia solani AG1-IB 7/3/14</strain>
    </source>
</reference>
<keyword evidence="1 3" id="KW-0853">WD repeat</keyword>
<evidence type="ECO:0000256" key="3">
    <source>
        <dbReference type="PROSITE-ProRule" id="PRU00221"/>
    </source>
</evidence>
<name>A0A0B7FLL8_THACB</name>
<dbReference type="InterPro" id="IPR020472">
    <property type="entry name" value="WD40_PAC1"/>
</dbReference>
<feature type="compositionally biased region" description="Pro residues" evidence="4">
    <location>
        <begin position="29"/>
        <end position="38"/>
    </location>
</feature>
<dbReference type="InterPro" id="IPR007111">
    <property type="entry name" value="NACHT_NTPase"/>
</dbReference>
<dbReference type="PRINTS" id="PR00320">
    <property type="entry name" value="GPROTEINBRPT"/>
</dbReference>
<sequence>MSSTNSGSISKRKRVRNWFHDKLGRSSSQPPPSPPAHPSPHQATSPLVLPNPGGLTTDISDTQRALSTDHQVLATQPTLTLRATGDQLPNPEPGPPAGDSSTTTEQIDPANEAEASHSTTVSPEVSPIPSTPAPAAPTDDGSKAPGPRGTTKAGSPIWTGLRASLKMLAETEGVFGPISAAARVLLGCCDTFETAAKNQQDYEDLATELTGLSQSIAQHFKANISSPMTGCISGIVKMIEEETAEIEGRTERGTGRRLLTAKMDEDELMRRHRRIQSLFRQLQTNLGASTWSIANEILINTRLEMLKSVDLADYDSSLATSISRRTCTEGTRTKVLEELNKWANDADGPGVYWMNGMAGTGKTTIACTFSGLLKRRGLLAASFFCTRTSQECRDVTRIIPTIACQLARYSPPFQHHLCDAIAEEPTARSKTIEKQFELLLTGPLLKMGDATLKSQVVVIDALDECDDQGGVGMLLDVLFKLTSRLPLKIFVTSRPESGIYSKMTDHAGSRTGVHLHDIEKSLVRADIKLYLEEVLGPVSPDPSQIEELVERCGVLFIYAATLARYILPGGGKINSQNRLRRVLDMSPDAVKGTEQIDTLYAAVLKSALADEDMEEEEKEDVWTVLRMVLLAEEPIGVETIATLGGIGDGSRVEYALVPLRSVLHQSSTGVVSTLHASFPDFMFSPKRSGPYFCDTAKYSPSLADKCFKIMKTQLRMNICDLPSSFIPDAKVEDLQDRIKANISPTLGYACRYWASHLRKAPRSGKLMTALEEFVTVQILFWMEIMSLRRDLPTGVEMLSSSTQWLTVSAGTSEQALAVMVADAANFVTLHASTPASESTPHIYISSLPFCARSSSVYTRYWPRMRGLLYLRGSLMDRRETAALATWNIGSEVLSVAYSPDGSRVAVGCLDGSVSIRNAYDGTLLVGPLQGHTDAVRSVVFSGDGRLVASGSADCTIRVWDVRSGSLITDPFHGHTDRVNSVSFSPDSTRIASGSSDSTIRVWRATDGALLMDPLQVHTGAIKCVTFSSDGTLIASASSDKTIRLWHSHDGTPAASPLLGHTDGVNCVTFTPDGTRLVSGSHDYTVRVWRVSDGSAVTGPFQGHTDRVTSVAVSGDGRLVASGSRDCTVRVWRLDDGTLAAGPFAGHTDWINSVVYAPDGTRVISGSDDGTMRVWNVRGGLVATASSDLPLSELKWLCFSPDGAHVVTESYDNGIQMWRVTDGTCQPGSVDMRPPSPRLEMSSPDGLYTAQTDEDGDLVQVVRTADETVVAGPFDDSPRVWILSDDSASLMVGFEDGRIEVVDLQSGRTALHLRSAEDDWVDMIVQSFDCSLLASVDDNGFGSRALRIWSTSEPTVSLGLQPAPSRTSEQVSALSGFYSQYRIRKDGWLADADDNLLLWLPSDMARLGFPWFTSLIITQSGVLQVPKQSLVAGKHWAKCYTKG</sequence>
<dbReference type="InterPro" id="IPR036322">
    <property type="entry name" value="WD40_repeat_dom_sf"/>
</dbReference>
<dbReference type="PANTHER" id="PTHR22847:SF637">
    <property type="entry name" value="WD REPEAT DOMAIN 5B"/>
    <property type="match status" value="1"/>
</dbReference>
<dbReference type="PROSITE" id="PS50082">
    <property type="entry name" value="WD_REPEATS_2"/>
    <property type="match status" value="6"/>
</dbReference>
<feature type="region of interest" description="Disordered" evidence="4">
    <location>
        <begin position="1"/>
        <end position="157"/>
    </location>
</feature>
<dbReference type="InterPro" id="IPR027417">
    <property type="entry name" value="P-loop_NTPase"/>
</dbReference>
<dbReference type="InterPro" id="IPR001680">
    <property type="entry name" value="WD40_rpt"/>
</dbReference>
<evidence type="ECO:0000259" key="5">
    <source>
        <dbReference type="PROSITE" id="PS50837"/>
    </source>
</evidence>
<protein>
    <submittedName>
        <fullName evidence="6">Vegetative incompatibility protein HET-E-1</fullName>
    </submittedName>
</protein>
<dbReference type="InterPro" id="IPR056884">
    <property type="entry name" value="NPHP3-like_N"/>
</dbReference>
<keyword evidence="7" id="KW-1185">Reference proteome</keyword>
<evidence type="ECO:0000256" key="4">
    <source>
        <dbReference type="SAM" id="MobiDB-lite"/>
    </source>
</evidence>
<dbReference type="Proteomes" id="UP000059188">
    <property type="component" value="Unassembled WGS sequence"/>
</dbReference>
<feature type="repeat" description="WD" evidence="3">
    <location>
        <begin position="1057"/>
        <end position="1098"/>
    </location>
</feature>
<evidence type="ECO:0000256" key="1">
    <source>
        <dbReference type="ARBA" id="ARBA00022574"/>
    </source>
</evidence>
<dbReference type="InterPro" id="IPR015943">
    <property type="entry name" value="WD40/YVTN_repeat-like_dom_sf"/>
</dbReference>
<feature type="domain" description="NACHT" evidence="5">
    <location>
        <begin position="350"/>
        <end position="497"/>
    </location>
</feature>
<dbReference type="GO" id="GO:1990234">
    <property type="term" value="C:transferase complex"/>
    <property type="evidence" value="ECO:0007669"/>
    <property type="project" value="UniProtKB-ARBA"/>
</dbReference>
<keyword evidence="2" id="KW-0677">Repeat</keyword>
<feature type="repeat" description="WD" evidence="3">
    <location>
        <begin position="1143"/>
        <end position="1184"/>
    </location>
</feature>
<feature type="compositionally biased region" description="Polar residues" evidence="4">
    <location>
        <begin position="57"/>
        <end position="81"/>
    </location>
</feature>
<feature type="repeat" description="WD" evidence="3">
    <location>
        <begin position="971"/>
        <end position="1012"/>
    </location>
</feature>
<evidence type="ECO:0000313" key="7">
    <source>
        <dbReference type="Proteomes" id="UP000059188"/>
    </source>
</evidence>
<dbReference type="Gene3D" id="3.40.50.300">
    <property type="entry name" value="P-loop containing nucleotide triphosphate hydrolases"/>
    <property type="match status" value="1"/>
</dbReference>
<feature type="repeat" description="WD" evidence="3">
    <location>
        <begin position="928"/>
        <end position="969"/>
    </location>
</feature>
<feature type="repeat" description="WD" evidence="3">
    <location>
        <begin position="1100"/>
        <end position="1141"/>
    </location>
</feature>
<feature type="repeat" description="WD" evidence="3">
    <location>
        <begin position="1014"/>
        <end position="1055"/>
    </location>
</feature>
<dbReference type="OrthoDB" id="538223at2759"/>
<dbReference type="EMBL" id="LN679372">
    <property type="protein sequence ID" value="CEL57088.1"/>
    <property type="molecule type" value="Genomic_DNA"/>
</dbReference>
<evidence type="ECO:0000313" key="6">
    <source>
        <dbReference type="EMBL" id="CEL57088.1"/>
    </source>
</evidence>
<dbReference type="SUPFAM" id="SSF50978">
    <property type="entry name" value="WD40 repeat-like"/>
    <property type="match status" value="1"/>
</dbReference>
<dbReference type="SUPFAM" id="SSF82171">
    <property type="entry name" value="DPP6 N-terminal domain-like"/>
    <property type="match status" value="1"/>
</dbReference>
<dbReference type="PROSITE" id="PS50837">
    <property type="entry name" value="NACHT"/>
    <property type="match status" value="1"/>
</dbReference>
<gene>
    <name evidence="6" type="ORF">RSOLAG1IB_12064</name>
</gene>
<dbReference type="PROSITE" id="PS00678">
    <property type="entry name" value="WD_REPEATS_1"/>
    <property type="match status" value="2"/>
</dbReference>
<evidence type="ECO:0000256" key="2">
    <source>
        <dbReference type="ARBA" id="ARBA00022737"/>
    </source>
</evidence>
<dbReference type="CDD" id="cd21037">
    <property type="entry name" value="MLKL_NTD"/>
    <property type="match status" value="1"/>
</dbReference>
<dbReference type="SUPFAM" id="SSF52540">
    <property type="entry name" value="P-loop containing nucleoside triphosphate hydrolases"/>
    <property type="match status" value="1"/>
</dbReference>
<dbReference type="InterPro" id="IPR059179">
    <property type="entry name" value="MLKL-like_MCAfunc"/>
</dbReference>
<dbReference type="STRING" id="1108050.A0A0B7FLL8"/>
<accession>A0A0B7FLL8</accession>
<dbReference type="PANTHER" id="PTHR22847">
    <property type="entry name" value="WD40 REPEAT PROTEIN"/>
    <property type="match status" value="1"/>
</dbReference>
<dbReference type="SMART" id="SM00320">
    <property type="entry name" value="WD40"/>
    <property type="match status" value="9"/>
</dbReference>
<dbReference type="PROSITE" id="PS50294">
    <property type="entry name" value="WD_REPEATS_REGION"/>
    <property type="match status" value="6"/>
</dbReference>
<organism evidence="6 7">
    <name type="scientific">Thanatephorus cucumeris (strain AG1-IB / isolate 7/3/14)</name>
    <name type="common">Lettuce bottom rot fungus</name>
    <name type="synonym">Rhizoctonia solani</name>
    <dbReference type="NCBI Taxonomy" id="1108050"/>
    <lineage>
        <taxon>Eukaryota</taxon>
        <taxon>Fungi</taxon>
        <taxon>Dikarya</taxon>
        <taxon>Basidiomycota</taxon>
        <taxon>Agaricomycotina</taxon>
        <taxon>Agaricomycetes</taxon>
        <taxon>Cantharellales</taxon>
        <taxon>Ceratobasidiaceae</taxon>
        <taxon>Rhizoctonia</taxon>
        <taxon>Rhizoctonia solani AG-1</taxon>
    </lineage>
</organism>
<dbReference type="InterPro" id="IPR019775">
    <property type="entry name" value="WD40_repeat_CS"/>
</dbReference>
<dbReference type="Pfam" id="PF24883">
    <property type="entry name" value="NPHP3_N"/>
    <property type="match status" value="1"/>
</dbReference>
<dbReference type="Pfam" id="PF00400">
    <property type="entry name" value="WD40"/>
    <property type="match status" value="7"/>
</dbReference>
<dbReference type="Gene3D" id="2.130.10.10">
    <property type="entry name" value="YVTN repeat-like/Quinoprotein amine dehydrogenase"/>
    <property type="match status" value="5"/>
</dbReference>